<dbReference type="GO" id="GO:0008773">
    <property type="term" value="F:[protein-PII] uridylyltransferase activity"/>
    <property type="evidence" value="ECO:0007669"/>
    <property type="project" value="InterPro"/>
</dbReference>
<dbReference type="InterPro" id="IPR000595">
    <property type="entry name" value="cNMP-bd_dom"/>
</dbReference>
<dbReference type="SUPFAM" id="SSF54631">
    <property type="entry name" value="CBS-domain pair"/>
    <property type="match status" value="1"/>
</dbReference>
<dbReference type="CDD" id="cd04587">
    <property type="entry name" value="CBS_pair_CAP-ED_NT_Pol-beta-like_DUF294_assoc"/>
    <property type="match status" value="1"/>
</dbReference>
<reference evidence="5 6" key="1">
    <citation type="submission" date="2014-02" db="EMBL/GenBank/DDBJ databases">
        <authorList>
            <person name="Young C.-C."/>
            <person name="Hameed A."/>
            <person name="Huang H.-C."/>
            <person name="Shahina M."/>
        </authorList>
    </citation>
    <scope>NUCLEOTIDE SEQUENCE [LARGE SCALE GENOMIC DNA]</scope>
    <source>
        <strain evidence="5 6">CC-SAMT-1</strain>
    </source>
</reference>
<dbReference type="Gene3D" id="2.60.120.10">
    <property type="entry name" value="Jelly Rolls"/>
    <property type="match status" value="1"/>
</dbReference>
<dbReference type="SMART" id="SM00100">
    <property type="entry name" value="cNMP"/>
    <property type="match status" value="1"/>
</dbReference>
<dbReference type="Pfam" id="PF03445">
    <property type="entry name" value="DUF294"/>
    <property type="match status" value="1"/>
</dbReference>
<dbReference type="PROSITE" id="PS51371">
    <property type="entry name" value="CBS"/>
    <property type="match status" value="2"/>
</dbReference>
<dbReference type="Gene3D" id="3.10.580.10">
    <property type="entry name" value="CBS-domain"/>
    <property type="match status" value="1"/>
</dbReference>
<dbReference type="EMBL" id="CP007202">
    <property type="protein sequence ID" value="AJR03940.1"/>
    <property type="molecule type" value="Genomic_DNA"/>
</dbReference>
<dbReference type="OrthoDB" id="9810963at2"/>
<dbReference type="PROSITE" id="PS50042">
    <property type="entry name" value="CNMP_BINDING_3"/>
    <property type="match status" value="1"/>
</dbReference>
<dbReference type="SMART" id="SM00116">
    <property type="entry name" value="CBS"/>
    <property type="match status" value="2"/>
</dbReference>
<dbReference type="PANTHER" id="PTHR43080:SF29">
    <property type="entry name" value="OS02G0818000 PROTEIN"/>
    <property type="match status" value="1"/>
</dbReference>
<evidence type="ECO:0000259" key="4">
    <source>
        <dbReference type="PROSITE" id="PS51371"/>
    </source>
</evidence>
<evidence type="ECO:0000313" key="6">
    <source>
        <dbReference type="Proteomes" id="UP000032229"/>
    </source>
</evidence>
<keyword evidence="5" id="KW-0808">Transferase</keyword>
<feature type="domain" description="CBS" evidence="4">
    <location>
        <begin position="172"/>
        <end position="231"/>
    </location>
</feature>
<dbReference type="InterPro" id="IPR005105">
    <property type="entry name" value="GlnD_Uridyltrans_N"/>
</dbReference>
<dbReference type="HOGENOM" id="CLU_027866_1_0_10"/>
<dbReference type="RefSeq" id="WP_044638657.1">
    <property type="nucleotide sequence ID" value="NZ_CP007202.1"/>
</dbReference>
<gene>
    <name evidence="5" type="ORF">AW14_10180</name>
</gene>
<feature type="domain" description="Cyclic nucleotide-binding" evidence="3">
    <location>
        <begin position="54"/>
        <end position="139"/>
    </location>
</feature>
<name>A0A0C5WM63_9FLAO</name>
<dbReference type="Proteomes" id="UP000032229">
    <property type="component" value="Chromosome"/>
</dbReference>
<dbReference type="InterPro" id="IPR046342">
    <property type="entry name" value="CBS_dom_sf"/>
</dbReference>
<dbReference type="CDD" id="cd00038">
    <property type="entry name" value="CAP_ED"/>
    <property type="match status" value="1"/>
</dbReference>
<dbReference type="CDD" id="cd05401">
    <property type="entry name" value="NT_GlnE_GlnD_like"/>
    <property type="match status" value="1"/>
</dbReference>
<proteinExistence type="predicted"/>
<dbReference type="SUPFAM" id="SSF51206">
    <property type="entry name" value="cAMP-binding domain-like"/>
    <property type="match status" value="1"/>
</dbReference>
<dbReference type="PATRIC" id="fig|1454006.5.peg.2016"/>
<evidence type="ECO:0000256" key="1">
    <source>
        <dbReference type="ARBA" id="ARBA00023122"/>
    </source>
</evidence>
<accession>A0A0C5WM63</accession>
<feature type="domain" description="CBS" evidence="4">
    <location>
        <begin position="237"/>
        <end position="296"/>
    </location>
</feature>
<dbReference type="STRING" id="1454006.AW14_10180"/>
<dbReference type="KEGG" id="sze:AW14_10180"/>
<dbReference type="AlphaFoldDB" id="A0A0C5WM63"/>
<evidence type="ECO:0000259" key="3">
    <source>
        <dbReference type="PROSITE" id="PS50042"/>
    </source>
</evidence>
<dbReference type="InterPro" id="IPR000644">
    <property type="entry name" value="CBS_dom"/>
</dbReference>
<dbReference type="InterPro" id="IPR018821">
    <property type="entry name" value="DUF294_put_nucleoTrafse_sb-bd"/>
</dbReference>
<dbReference type="InterPro" id="IPR018490">
    <property type="entry name" value="cNMP-bd_dom_sf"/>
</dbReference>
<keyword evidence="6" id="KW-1185">Reference proteome</keyword>
<dbReference type="Pfam" id="PF10335">
    <property type="entry name" value="DUF294_C"/>
    <property type="match status" value="1"/>
</dbReference>
<dbReference type="InterPro" id="IPR014710">
    <property type="entry name" value="RmlC-like_jellyroll"/>
</dbReference>
<organism evidence="5 6">
    <name type="scientific">Siansivirga zeaxanthinifaciens CC-SAMT-1</name>
    <dbReference type="NCBI Taxonomy" id="1454006"/>
    <lineage>
        <taxon>Bacteria</taxon>
        <taxon>Pseudomonadati</taxon>
        <taxon>Bacteroidota</taxon>
        <taxon>Flavobacteriia</taxon>
        <taxon>Flavobacteriales</taxon>
        <taxon>Flavobacteriaceae</taxon>
        <taxon>Siansivirga</taxon>
    </lineage>
</organism>
<evidence type="ECO:0000313" key="5">
    <source>
        <dbReference type="EMBL" id="AJR03940.1"/>
    </source>
</evidence>
<keyword evidence="1 2" id="KW-0129">CBS domain</keyword>
<dbReference type="Pfam" id="PF00027">
    <property type="entry name" value="cNMP_binding"/>
    <property type="match status" value="1"/>
</dbReference>
<evidence type="ECO:0000256" key="2">
    <source>
        <dbReference type="PROSITE-ProRule" id="PRU00703"/>
    </source>
</evidence>
<sequence>MKNSIAERVYDFLKTYPPFNLLKADDLLAISTQVSILYLEKSDNLYEKGESFKNQFYIVRNGGIALLHTKSNNIQEVINICDAGDVFGVRPLIAKENYKLTASANEESIVYAVPIEIFQSVTNNNASVQKFLITAFATNAYDPYTAEEYGKIFVDYLPNNPQDIVNFQTANYSKNPITCDTTATLKEAAIKMSAHKIGCIIVVDNEKRPTGIITNSDIKNKIATGLYPIDTSVKNIMSSPVYTNKKDLTVADGQLQMIKHNIGHLCITKDGTVNSKLIGVLTHHDILVTLGNSPSVILKEIKRAKRTKTLRAARLKANALLKSYLEQSIPLSHIIKIISQINDTVTIRAIEIALKKMPSPPPVAFAWLAIGSQGRKEQLLFTDQDNAIVFANVDDENYEATQKYFLELAKHVTKSLNKIGFEYCEADMMASNTEWCKSISEWKHQFNDWILSPDEKAILLASIFFDYSCVYGDSSLTDELTEFIYKTLDESALFFKFLGRDALKNPSPLGFFRQFVYEKSDDKKDLFNIKSRALMPLIDAARLLTLFNKIKSVNNTYERYEKLAEIEPNNKELYESCSYAFKALSKFKTKQGLLHNNSGKLIEIESLTKEEQLKLRRCFKPISEIQETLKLKFDLKNFV</sequence>
<dbReference type="PANTHER" id="PTHR43080">
    <property type="entry name" value="CBS DOMAIN-CONTAINING PROTEIN CBSX3, MITOCHONDRIAL"/>
    <property type="match status" value="1"/>
</dbReference>
<protein>
    <submittedName>
        <fullName evidence="5">Nucleotidyltransferase</fullName>
    </submittedName>
</protein>
<dbReference type="InterPro" id="IPR051257">
    <property type="entry name" value="Diverse_CBS-Domain"/>
</dbReference>
<dbReference type="Pfam" id="PF00571">
    <property type="entry name" value="CBS"/>
    <property type="match status" value="2"/>
</dbReference>